<feature type="transmembrane region" description="Helical" evidence="1">
    <location>
        <begin position="37"/>
        <end position="57"/>
    </location>
</feature>
<dbReference type="AlphaFoldDB" id="A0A3R7HWL1"/>
<evidence type="ECO:0000313" key="2">
    <source>
        <dbReference type="EMBL" id="RKD93579.1"/>
    </source>
</evidence>
<proteinExistence type="predicted"/>
<dbReference type="OrthoDB" id="378942at2157"/>
<feature type="transmembrane region" description="Helical" evidence="1">
    <location>
        <begin position="5"/>
        <end position="25"/>
    </location>
</feature>
<evidence type="ECO:0000256" key="1">
    <source>
        <dbReference type="SAM" id="Phobius"/>
    </source>
</evidence>
<protein>
    <submittedName>
        <fullName evidence="2">Uncharacterized protein</fullName>
    </submittedName>
</protein>
<gene>
    <name evidence="2" type="ORF">ATJ93_3209</name>
</gene>
<keyword evidence="1" id="KW-1133">Transmembrane helix</keyword>
<evidence type="ECO:0000313" key="3">
    <source>
        <dbReference type="Proteomes" id="UP000283805"/>
    </source>
</evidence>
<dbReference type="Proteomes" id="UP000283805">
    <property type="component" value="Unassembled WGS sequence"/>
</dbReference>
<dbReference type="EMBL" id="RAPO01000003">
    <property type="protein sequence ID" value="RKD93579.1"/>
    <property type="molecule type" value="Genomic_DNA"/>
</dbReference>
<organism evidence="2 3">
    <name type="scientific">Halopiger aswanensis</name>
    <dbReference type="NCBI Taxonomy" id="148449"/>
    <lineage>
        <taxon>Archaea</taxon>
        <taxon>Methanobacteriati</taxon>
        <taxon>Methanobacteriota</taxon>
        <taxon>Stenosarchaea group</taxon>
        <taxon>Halobacteria</taxon>
        <taxon>Halobacteriales</taxon>
        <taxon>Natrialbaceae</taxon>
        <taxon>Halopiger</taxon>
    </lineage>
</organism>
<keyword evidence="1" id="KW-0812">Transmembrane</keyword>
<reference evidence="2 3" key="1">
    <citation type="submission" date="2018-09" db="EMBL/GenBank/DDBJ databases">
        <title>Genomic Encyclopedia of Archaeal and Bacterial Type Strains, Phase II (KMG-II): from individual species to whole genera.</title>
        <authorList>
            <person name="Goeker M."/>
        </authorList>
    </citation>
    <scope>NUCLEOTIDE SEQUENCE [LARGE SCALE GENOMIC DNA]</scope>
    <source>
        <strain evidence="2 3">DSM 13151</strain>
    </source>
</reference>
<comment type="caution">
    <text evidence="2">The sequence shown here is derived from an EMBL/GenBank/DDBJ whole genome shotgun (WGS) entry which is preliminary data.</text>
</comment>
<keyword evidence="3" id="KW-1185">Reference proteome</keyword>
<accession>A0A3R7HWL1</accession>
<keyword evidence="1" id="KW-0472">Membrane</keyword>
<sequence>MREALLGTVVGLYVLWLLLVVVFVLGRYTPVPRFAVVRSSVVIGAAVLTVVGAGRLARTGYRRLAE</sequence>
<dbReference type="RefSeq" id="WP_120245581.1">
    <property type="nucleotide sequence ID" value="NZ_RAPO01000003.1"/>
</dbReference>
<name>A0A3R7HWL1_9EURY</name>